<dbReference type="InterPro" id="IPR015943">
    <property type="entry name" value="WD40/YVTN_repeat-like_dom_sf"/>
</dbReference>
<evidence type="ECO:0000256" key="2">
    <source>
        <dbReference type="ARBA" id="ARBA00022737"/>
    </source>
</evidence>
<dbReference type="PRINTS" id="PR00301">
    <property type="entry name" value="HEATSHOCK70"/>
</dbReference>
<reference evidence="10" key="1">
    <citation type="journal article" date="2019" name="Int. J. Syst. Evol. Microbiol.">
        <title>The Global Catalogue of Microorganisms (GCM) 10K type strain sequencing project: providing services to taxonomists for standard genome sequencing and annotation.</title>
        <authorList>
            <consortium name="The Broad Institute Genomics Platform"/>
            <consortium name="The Broad Institute Genome Sequencing Center for Infectious Disease"/>
            <person name="Wu L."/>
            <person name="Ma J."/>
        </authorList>
    </citation>
    <scope>NUCLEOTIDE SEQUENCE [LARGE SCALE GENOMIC DNA]</scope>
    <source>
        <strain evidence="10">JCM 9458</strain>
    </source>
</reference>
<keyword evidence="1 6" id="KW-0853">WD repeat</keyword>
<keyword evidence="3" id="KW-0547">Nucleotide-binding</keyword>
<dbReference type="Gene3D" id="3.90.640.10">
    <property type="entry name" value="Actin, Chain A, domain 4"/>
    <property type="match status" value="1"/>
</dbReference>
<dbReference type="SMART" id="SM00320">
    <property type="entry name" value="WD40"/>
    <property type="match status" value="5"/>
</dbReference>
<dbReference type="PANTHER" id="PTHR19879">
    <property type="entry name" value="TRANSCRIPTION INITIATION FACTOR TFIID"/>
    <property type="match status" value="1"/>
</dbReference>
<dbReference type="PANTHER" id="PTHR19879:SF9">
    <property type="entry name" value="TRANSCRIPTION INITIATION FACTOR TFIID SUBUNIT 5"/>
    <property type="match status" value="1"/>
</dbReference>
<protein>
    <recommendedName>
        <fullName evidence="11">Hsp70 family protein</fullName>
    </recommendedName>
</protein>
<dbReference type="EMBL" id="BAAAYN010000070">
    <property type="protein sequence ID" value="GAA3397816.1"/>
    <property type="molecule type" value="Genomic_DNA"/>
</dbReference>
<dbReference type="Gene3D" id="2.130.10.10">
    <property type="entry name" value="YVTN repeat-like/Quinoprotein amine dehydrogenase"/>
    <property type="match status" value="2"/>
</dbReference>
<dbReference type="SUPFAM" id="SSF53067">
    <property type="entry name" value="Actin-like ATPase domain"/>
    <property type="match status" value="2"/>
</dbReference>
<dbReference type="PROSITE" id="PS50294">
    <property type="entry name" value="WD_REPEATS_REGION"/>
    <property type="match status" value="3"/>
</dbReference>
<feature type="repeat" description="WD" evidence="6">
    <location>
        <begin position="804"/>
        <end position="843"/>
    </location>
</feature>
<feature type="region of interest" description="Disordered" evidence="7">
    <location>
        <begin position="369"/>
        <end position="492"/>
    </location>
</feature>
<evidence type="ECO:0000256" key="8">
    <source>
        <dbReference type="SAM" id="Phobius"/>
    </source>
</evidence>
<dbReference type="CDD" id="cd00200">
    <property type="entry name" value="WD40"/>
    <property type="match status" value="1"/>
</dbReference>
<accession>A0ABP6TBI5</accession>
<feature type="repeat" description="WD" evidence="6">
    <location>
        <begin position="542"/>
        <end position="583"/>
    </location>
</feature>
<evidence type="ECO:0000313" key="9">
    <source>
        <dbReference type="EMBL" id="GAA3397816.1"/>
    </source>
</evidence>
<evidence type="ECO:0000313" key="10">
    <source>
        <dbReference type="Proteomes" id="UP001501676"/>
    </source>
</evidence>
<feature type="transmembrane region" description="Helical" evidence="8">
    <location>
        <begin position="500"/>
        <end position="521"/>
    </location>
</feature>
<sequence length="843" mass="87678">MAVDSYRLGVDFGTSSTVAVLLSADGRVRPLLFDSSPLLSSAVFLGPDGTPLTGADAERAGLGYASGLEPNPKRRIDDGTVWLGEREIGVVDVIGVVLRRVAEEAYRVTGGPPAKIVLTHPAAWGQARLGVLTAAAERAGLGRVELVPEPVAAAAYFVQVLGHQLAGGRCLVVYDLGAGTFDVSVVRPVGAGFEVVASAGLSDVGGLDLDAAVVAHARGLTSGASDAWAQLDWPQTPADQQARHALWRGAKAAKEQLSRHPATDLHVPLVNTGVRLTREEFEKLATPLLDRTSALTLSVLRTAGIAPEQVGGVFLVGGSSRIPLAATLLHRTLRIAPTALDYPELVVAEGSLRAVTAAAPTVVELPTEVLSPGPSAPGSPAGPPTQVLPPAATATLPSSPQAPPTQSFTPSRPESPPVSGAPVPSVPVSGGPGAPVSGGPGFPVSGGPGTPVGPGSPMAPGSPISPGPPFYPGPPMGPGTPHAGPVAPAPRPTGVPRRRLALLLGGVAAVVVALVLTLVILKPWSTPLTDKPLTGATLAATLTGHQDEVSAIAFHPDSTLLASASADKTIRFWDVEKREESGQPLRSFTYGVDRVVFEPTEGTRVASLSNHEARVWDVENRRAETEDLDNEDTYTRAITFSTDGKKVFALDETTTVRRWAASGDGKLEYRADRVSGTTSTLSYYALSPDGSRVAAINDGLRVYDVETSKPITGVLEPENPDSFSFDRMEFSSNGKLLAVGDNVNNTVVLFDVERGRALGADLTGHSEDIDELAFSPDGKYLASAGADAIRLWDVQGRRAIGKPLTGHKDEVTDLAFSADGKYLASASADKDKTIKLWSLARGD</sequence>
<keyword evidence="4" id="KW-0067">ATP-binding</keyword>
<dbReference type="PROSITE" id="PS50082">
    <property type="entry name" value="WD_REPEATS_2"/>
    <property type="match status" value="3"/>
</dbReference>
<organism evidence="9 10">
    <name type="scientific">Cryptosporangium minutisporangium</name>
    <dbReference type="NCBI Taxonomy" id="113569"/>
    <lineage>
        <taxon>Bacteria</taxon>
        <taxon>Bacillati</taxon>
        <taxon>Actinomycetota</taxon>
        <taxon>Actinomycetes</taxon>
        <taxon>Cryptosporangiales</taxon>
        <taxon>Cryptosporangiaceae</taxon>
        <taxon>Cryptosporangium</taxon>
    </lineage>
</organism>
<dbReference type="InterPro" id="IPR043129">
    <property type="entry name" value="ATPase_NBD"/>
</dbReference>
<dbReference type="InterPro" id="IPR001680">
    <property type="entry name" value="WD40_rpt"/>
</dbReference>
<keyword evidence="2" id="KW-0677">Repeat</keyword>
<keyword evidence="10" id="KW-1185">Reference proteome</keyword>
<evidence type="ECO:0000256" key="4">
    <source>
        <dbReference type="ARBA" id="ARBA00022840"/>
    </source>
</evidence>
<evidence type="ECO:0000256" key="5">
    <source>
        <dbReference type="ARBA" id="ARBA00023186"/>
    </source>
</evidence>
<evidence type="ECO:0000256" key="6">
    <source>
        <dbReference type="PROSITE-ProRule" id="PRU00221"/>
    </source>
</evidence>
<dbReference type="PROSITE" id="PS00678">
    <property type="entry name" value="WD_REPEATS_1"/>
    <property type="match status" value="1"/>
</dbReference>
<name>A0ABP6TBI5_9ACTN</name>
<dbReference type="InterPro" id="IPR013126">
    <property type="entry name" value="Hsp_70_fam"/>
</dbReference>
<dbReference type="Gene3D" id="3.30.420.40">
    <property type="match status" value="2"/>
</dbReference>
<dbReference type="Proteomes" id="UP001501676">
    <property type="component" value="Unassembled WGS sequence"/>
</dbReference>
<evidence type="ECO:0000256" key="1">
    <source>
        <dbReference type="ARBA" id="ARBA00022574"/>
    </source>
</evidence>
<feature type="compositionally biased region" description="Pro residues" evidence="7">
    <location>
        <begin position="374"/>
        <end position="387"/>
    </location>
</feature>
<keyword evidence="8" id="KW-0812">Transmembrane</keyword>
<evidence type="ECO:0000256" key="7">
    <source>
        <dbReference type="SAM" id="MobiDB-lite"/>
    </source>
</evidence>
<evidence type="ECO:0008006" key="11">
    <source>
        <dbReference type="Google" id="ProtNLM"/>
    </source>
</evidence>
<dbReference type="Pfam" id="PF00012">
    <property type="entry name" value="HSP70"/>
    <property type="match status" value="1"/>
</dbReference>
<feature type="compositionally biased region" description="Low complexity" evidence="7">
    <location>
        <begin position="453"/>
        <end position="462"/>
    </location>
</feature>
<proteinExistence type="predicted"/>
<dbReference type="Pfam" id="PF00400">
    <property type="entry name" value="WD40"/>
    <property type="match status" value="3"/>
</dbReference>
<keyword evidence="8" id="KW-0472">Membrane</keyword>
<evidence type="ECO:0000256" key="3">
    <source>
        <dbReference type="ARBA" id="ARBA00022741"/>
    </source>
</evidence>
<feature type="compositionally biased region" description="Pro residues" evidence="7">
    <location>
        <begin position="463"/>
        <end position="478"/>
    </location>
</feature>
<dbReference type="SUPFAM" id="SSF50998">
    <property type="entry name" value="Quinoprotein alcohol dehydrogenase-like"/>
    <property type="match status" value="1"/>
</dbReference>
<feature type="repeat" description="WD" evidence="6">
    <location>
        <begin position="762"/>
        <end position="802"/>
    </location>
</feature>
<feature type="compositionally biased region" description="Gly residues" evidence="7">
    <location>
        <begin position="430"/>
        <end position="452"/>
    </location>
</feature>
<feature type="compositionally biased region" description="Low complexity" evidence="7">
    <location>
        <begin position="388"/>
        <end position="429"/>
    </location>
</feature>
<keyword evidence="8" id="KW-1133">Transmembrane helix</keyword>
<dbReference type="InterPro" id="IPR019775">
    <property type="entry name" value="WD40_repeat_CS"/>
</dbReference>
<keyword evidence="5" id="KW-0143">Chaperone</keyword>
<comment type="caution">
    <text evidence="9">The sequence shown here is derived from an EMBL/GenBank/DDBJ whole genome shotgun (WGS) entry which is preliminary data.</text>
</comment>
<gene>
    <name evidence="9" type="ORF">GCM10020369_79300</name>
</gene>
<dbReference type="InterPro" id="IPR011047">
    <property type="entry name" value="Quinoprotein_ADH-like_sf"/>
</dbReference>